<gene>
    <name evidence="5" type="ORF">HMPREF9453_00504</name>
</gene>
<keyword evidence="1 3" id="KW-0694">RNA-binding</keyword>
<dbReference type="InterPro" id="IPR002877">
    <property type="entry name" value="RNA_MeTrfase_FtsJ_dom"/>
</dbReference>
<dbReference type="OrthoDB" id="9784736at2"/>
<proteinExistence type="inferred from homology"/>
<dbReference type="GO" id="GO:0032259">
    <property type="term" value="P:methylation"/>
    <property type="evidence" value="ECO:0007669"/>
    <property type="project" value="InterPro"/>
</dbReference>
<dbReference type="SMART" id="SM00363">
    <property type="entry name" value="S4"/>
    <property type="match status" value="1"/>
</dbReference>
<evidence type="ECO:0000256" key="3">
    <source>
        <dbReference type="PROSITE-ProRule" id="PRU00182"/>
    </source>
</evidence>
<dbReference type="InterPro" id="IPR036986">
    <property type="entry name" value="S4_RNA-bd_sf"/>
</dbReference>
<dbReference type="Proteomes" id="UP000003277">
    <property type="component" value="Unassembled WGS sequence"/>
</dbReference>
<protein>
    <submittedName>
        <fullName evidence="5">Hemolysin TlyA family protein</fullName>
    </submittedName>
</protein>
<evidence type="ECO:0000256" key="2">
    <source>
        <dbReference type="ARBA" id="ARBA00029460"/>
    </source>
</evidence>
<dbReference type="Pfam" id="PF01728">
    <property type="entry name" value="FtsJ"/>
    <property type="match status" value="1"/>
</dbReference>
<name>H1CYR6_9FIRM</name>
<dbReference type="Pfam" id="PF01479">
    <property type="entry name" value="S4"/>
    <property type="match status" value="1"/>
</dbReference>
<sequence length="273" mass="29972">MANQKVKKERLDVLLVEQGFFESRENAKRHIMEGIILVNDVPVDKAGTKVPVDARLRIKGHVMPYVGRGGFKLEKALKTFSIDLKGKVMADIGASTGGFTDCALQNGAAKVFAIDVGTNQLDWKLRSNPQVVNMEKTNIKVVTKDLLGEMVDFISTDVSFISVTKIIPAVHSILKEEGSLVILIKPQFEAGREKVGKGGIIKDPKVHAEVIEDTLQAFKEEHLYCHGLTYSPIKGGSGNIEFLAWLKQTPPEKEIRAADMVKVVEEAHSGLKG</sequence>
<evidence type="ECO:0000313" key="6">
    <source>
        <dbReference type="Proteomes" id="UP000003277"/>
    </source>
</evidence>
<dbReference type="RefSeq" id="WP_008859008.1">
    <property type="nucleotide sequence ID" value="NZ_JH591187.1"/>
</dbReference>
<evidence type="ECO:0000313" key="5">
    <source>
        <dbReference type="EMBL" id="EHO63487.1"/>
    </source>
</evidence>
<dbReference type="PIRSF" id="PIRSF005578">
    <property type="entry name" value="TlyA"/>
    <property type="match status" value="1"/>
</dbReference>
<dbReference type="Gene3D" id="3.40.50.150">
    <property type="entry name" value="Vaccinia Virus protein VP39"/>
    <property type="match status" value="1"/>
</dbReference>
<dbReference type="InterPro" id="IPR029063">
    <property type="entry name" value="SAM-dependent_MTases_sf"/>
</dbReference>
<dbReference type="PANTHER" id="PTHR32319">
    <property type="entry name" value="BACTERIAL HEMOLYSIN-LIKE PROTEIN"/>
    <property type="match status" value="1"/>
</dbReference>
<dbReference type="NCBIfam" id="TIGR00478">
    <property type="entry name" value="tly"/>
    <property type="match status" value="1"/>
</dbReference>
<dbReference type="AlphaFoldDB" id="H1CYR6"/>
<dbReference type="GO" id="GO:0003723">
    <property type="term" value="F:RNA binding"/>
    <property type="evidence" value="ECO:0007669"/>
    <property type="project" value="UniProtKB-KW"/>
</dbReference>
<dbReference type="CDD" id="cd00165">
    <property type="entry name" value="S4"/>
    <property type="match status" value="1"/>
</dbReference>
<dbReference type="PROSITE" id="PS50889">
    <property type="entry name" value="S4"/>
    <property type="match status" value="1"/>
</dbReference>
<dbReference type="InterPro" id="IPR002942">
    <property type="entry name" value="S4_RNA-bd"/>
</dbReference>
<dbReference type="SUPFAM" id="SSF53335">
    <property type="entry name" value="S-adenosyl-L-methionine-dependent methyltransferases"/>
    <property type="match status" value="1"/>
</dbReference>
<organism evidence="5 6">
    <name type="scientific">Dialister succinatiphilus YIT 11850</name>
    <dbReference type="NCBI Taxonomy" id="742743"/>
    <lineage>
        <taxon>Bacteria</taxon>
        <taxon>Bacillati</taxon>
        <taxon>Bacillota</taxon>
        <taxon>Negativicutes</taxon>
        <taxon>Veillonellales</taxon>
        <taxon>Veillonellaceae</taxon>
        <taxon>Dialister</taxon>
    </lineage>
</organism>
<dbReference type="GO" id="GO:0008168">
    <property type="term" value="F:methyltransferase activity"/>
    <property type="evidence" value="ECO:0007669"/>
    <property type="project" value="InterPro"/>
</dbReference>
<dbReference type="InterPro" id="IPR004538">
    <property type="entry name" value="Hemolysin_A/TlyA"/>
</dbReference>
<keyword evidence="6" id="KW-1185">Reference proteome</keyword>
<evidence type="ECO:0000259" key="4">
    <source>
        <dbReference type="SMART" id="SM00363"/>
    </source>
</evidence>
<dbReference type="STRING" id="742743.HMPREF9453_00504"/>
<dbReference type="Gene3D" id="3.10.290.10">
    <property type="entry name" value="RNA-binding S4 domain"/>
    <property type="match status" value="1"/>
</dbReference>
<reference evidence="5 6" key="1">
    <citation type="submission" date="2011-11" db="EMBL/GenBank/DDBJ databases">
        <title>The Genome Sequence of Dialister succinatiphilus YIT 11850.</title>
        <authorList>
            <consortium name="The Broad Institute Genome Sequencing Platform"/>
            <person name="Earl A."/>
            <person name="Ward D."/>
            <person name="Feldgarden M."/>
            <person name="Gevers D."/>
            <person name="Morotomi M."/>
            <person name="Young S.K."/>
            <person name="Zeng Q."/>
            <person name="Gargeya S."/>
            <person name="Fitzgerald M."/>
            <person name="Haas B."/>
            <person name="Abouelleil A."/>
            <person name="Alvarado L."/>
            <person name="Arachchi H.M."/>
            <person name="Berlin A."/>
            <person name="Brown A."/>
            <person name="Chapman S.B."/>
            <person name="Dunbar C."/>
            <person name="Gearin G."/>
            <person name="Goldberg J."/>
            <person name="Griggs A."/>
            <person name="Gujja S."/>
            <person name="Heiman D."/>
            <person name="Howarth C."/>
            <person name="Lui A."/>
            <person name="MacDonald P.J.P."/>
            <person name="Montmayeur A."/>
            <person name="Murphy C."/>
            <person name="Neiman D."/>
            <person name="Pearson M."/>
            <person name="Priest M."/>
            <person name="Roberts A."/>
            <person name="Saif S."/>
            <person name="Shea T."/>
            <person name="Sisk P."/>
            <person name="Stolte C."/>
            <person name="Sykes S."/>
            <person name="Wortman J."/>
            <person name="Nusbaum C."/>
            <person name="Birren B."/>
        </authorList>
    </citation>
    <scope>NUCLEOTIDE SEQUENCE [LARGE SCALE GENOMIC DNA]</scope>
    <source>
        <strain evidence="5 6">YIT 11850</strain>
    </source>
</reference>
<dbReference type="EMBL" id="ADLT01000015">
    <property type="protein sequence ID" value="EHO63487.1"/>
    <property type="molecule type" value="Genomic_DNA"/>
</dbReference>
<dbReference type="PATRIC" id="fig|742743.3.peg.519"/>
<comment type="similarity">
    <text evidence="2">Belongs to the TlyA family.</text>
</comment>
<dbReference type="PANTHER" id="PTHR32319:SF0">
    <property type="entry name" value="BACTERIAL HEMOLYSIN-LIKE PROTEIN"/>
    <property type="match status" value="1"/>
</dbReference>
<comment type="caution">
    <text evidence="5">The sequence shown here is derived from an EMBL/GenBank/DDBJ whole genome shotgun (WGS) entry which is preliminary data.</text>
</comment>
<feature type="domain" description="RNA-binding S4" evidence="4">
    <location>
        <begin position="9"/>
        <end position="68"/>
    </location>
</feature>
<dbReference type="HOGENOM" id="CLU_058015_3_0_9"/>
<dbReference type="SUPFAM" id="SSF55174">
    <property type="entry name" value="Alpha-L RNA-binding motif"/>
    <property type="match status" value="1"/>
</dbReference>
<dbReference type="InterPro" id="IPR047048">
    <property type="entry name" value="TlyA"/>
</dbReference>
<evidence type="ECO:0000256" key="1">
    <source>
        <dbReference type="ARBA" id="ARBA00022884"/>
    </source>
</evidence>
<accession>H1CYR6</accession>
<dbReference type="eggNOG" id="COG1189">
    <property type="taxonomic scope" value="Bacteria"/>
</dbReference>